<dbReference type="PANTHER" id="PTHR33705">
    <property type="entry name" value="PHOSPHOCARRIER PROTEIN HPR"/>
    <property type="match status" value="1"/>
</dbReference>
<reference evidence="5 6" key="1">
    <citation type="submission" date="2018-05" db="EMBL/GenBank/DDBJ databases">
        <title>Genomic Encyclopedia of Type Strains, Phase IV (KMG-IV): sequencing the most valuable type-strain genomes for metagenomic binning, comparative biology and taxonomic classification.</title>
        <authorList>
            <person name="Goeker M."/>
        </authorList>
    </citation>
    <scope>NUCLEOTIDE SEQUENCE [LARGE SCALE GENOMIC DNA]</scope>
    <source>
        <strain evidence="5 6">DSM 24906</strain>
    </source>
</reference>
<dbReference type="InterPro" id="IPR001020">
    <property type="entry name" value="PTS_HPr_His_P_site"/>
</dbReference>
<dbReference type="SUPFAM" id="SSF55594">
    <property type="entry name" value="HPr-like"/>
    <property type="match status" value="1"/>
</dbReference>
<evidence type="ECO:0000256" key="2">
    <source>
        <dbReference type="ARBA" id="ARBA00022490"/>
    </source>
</evidence>
<evidence type="ECO:0000313" key="6">
    <source>
        <dbReference type="Proteomes" id="UP000245921"/>
    </source>
</evidence>
<dbReference type="Proteomes" id="UP000245921">
    <property type="component" value="Unassembled WGS sequence"/>
</dbReference>
<dbReference type="GO" id="GO:0009401">
    <property type="term" value="P:phosphoenolpyruvate-dependent sugar phosphotransferase system"/>
    <property type="evidence" value="ECO:0007669"/>
    <property type="project" value="UniProtKB-KW"/>
</dbReference>
<dbReference type="PROSITE" id="PS00369">
    <property type="entry name" value="PTS_HPR_HIS"/>
    <property type="match status" value="1"/>
</dbReference>
<comment type="subcellular location">
    <subcellularLocation>
        <location evidence="1">Cytoplasm</location>
    </subcellularLocation>
</comment>
<dbReference type="NCBIfam" id="TIGR01003">
    <property type="entry name" value="PTS_HPr_family"/>
    <property type="match status" value="1"/>
</dbReference>
<dbReference type="Gene3D" id="3.30.1340.10">
    <property type="entry name" value="HPr-like"/>
    <property type="match status" value="1"/>
</dbReference>
<keyword evidence="2" id="KW-0963">Cytoplasm</keyword>
<organism evidence="5 6">
    <name type="scientific">Oceanotoga teriensis</name>
    <dbReference type="NCBI Taxonomy" id="515440"/>
    <lineage>
        <taxon>Bacteria</taxon>
        <taxon>Thermotogati</taxon>
        <taxon>Thermotogota</taxon>
        <taxon>Thermotogae</taxon>
        <taxon>Petrotogales</taxon>
        <taxon>Petrotogaceae</taxon>
        <taxon>Oceanotoga</taxon>
    </lineage>
</organism>
<dbReference type="RefSeq" id="WP_109604173.1">
    <property type="nucleotide sequence ID" value="NZ_JAMHJO010000014.1"/>
</dbReference>
<dbReference type="GO" id="GO:0005737">
    <property type="term" value="C:cytoplasm"/>
    <property type="evidence" value="ECO:0007669"/>
    <property type="project" value="UniProtKB-SubCell"/>
</dbReference>
<dbReference type="EMBL" id="QGGI01000004">
    <property type="protein sequence ID" value="PWJ95635.1"/>
    <property type="molecule type" value="Genomic_DNA"/>
</dbReference>
<gene>
    <name evidence="5" type="ORF">C7380_10449</name>
</gene>
<keyword evidence="6" id="KW-1185">Reference proteome</keyword>
<feature type="domain" description="HPr" evidence="4">
    <location>
        <begin position="1"/>
        <end position="85"/>
    </location>
</feature>
<dbReference type="AlphaFoldDB" id="A0AA45HJA0"/>
<evidence type="ECO:0000313" key="5">
    <source>
        <dbReference type="EMBL" id="PWJ95635.1"/>
    </source>
</evidence>
<dbReference type="Pfam" id="PF00381">
    <property type="entry name" value="PTS-HPr"/>
    <property type="match status" value="1"/>
</dbReference>
<dbReference type="InterPro" id="IPR000032">
    <property type="entry name" value="HPr-like"/>
</dbReference>
<keyword evidence="3" id="KW-0598">Phosphotransferase system</keyword>
<dbReference type="InterPro" id="IPR035895">
    <property type="entry name" value="HPr-like_sf"/>
</dbReference>
<dbReference type="PANTHER" id="PTHR33705:SF2">
    <property type="entry name" value="PHOSPHOCARRIER PROTEIN NPR"/>
    <property type="match status" value="1"/>
</dbReference>
<evidence type="ECO:0000256" key="3">
    <source>
        <dbReference type="ARBA" id="ARBA00022683"/>
    </source>
</evidence>
<sequence length="85" mass="9032">MEKTLKIKNKTGLHARPAALFSQKAASFNCDIKLEANGKSINAKSILSVLSLGVTQGTEIKLIANGADENEAISALTDLINSFED</sequence>
<dbReference type="PRINTS" id="PR00107">
    <property type="entry name" value="PHOSPHOCPHPR"/>
</dbReference>
<accession>A0AA45HJA0</accession>
<proteinExistence type="predicted"/>
<evidence type="ECO:0000259" key="4">
    <source>
        <dbReference type="PROSITE" id="PS51350"/>
    </source>
</evidence>
<dbReference type="PROSITE" id="PS51350">
    <property type="entry name" value="PTS_HPR_DOM"/>
    <property type="match status" value="1"/>
</dbReference>
<evidence type="ECO:0000256" key="1">
    <source>
        <dbReference type="ARBA" id="ARBA00004496"/>
    </source>
</evidence>
<dbReference type="CDD" id="cd00367">
    <property type="entry name" value="PTS-HPr_like"/>
    <property type="match status" value="1"/>
</dbReference>
<dbReference type="InterPro" id="IPR050399">
    <property type="entry name" value="HPr"/>
</dbReference>
<dbReference type="PROSITE" id="PS00589">
    <property type="entry name" value="PTS_HPR_SER"/>
    <property type="match status" value="1"/>
</dbReference>
<name>A0AA45HJA0_9BACT</name>
<comment type="caution">
    <text evidence="5">The sequence shown here is derived from an EMBL/GenBank/DDBJ whole genome shotgun (WGS) entry which is preliminary data.</text>
</comment>
<protein>
    <submittedName>
        <fullName evidence="5">Catabolite repression HPr-like protein/phosphocarrier protein</fullName>
    </submittedName>
</protein>
<dbReference type="InterPro" id="IPR002114">
    <property type="entry name" value="PTS_HPr_Ser_P_site"/>
</dbReference>